<dbReference type="Proteomes" id="UP000822152">
    <property type="component" value="Unassembled WGS sequence"/>
</dbReference>
<dbReference type="RefSeq" id="WP_161276331.1">
    <property type="nucleotide sequence ID" value="NZ_JAAIPF010000036.1"/>
</dbReference>
<organism evidence="1 3">
    <name type="scientific">Blautia wexlerae</name>
    <dbReference type="NCBI Taxonomy" id="418240"/>
    <lineage>
        <taxon>Bacteria</taxon>
        <taxon>Bacillati</taxon>
        <taxon>Bacillota</taxon>
        <taxon>Clostridia</taxon>
        <taxon>Lachnospirales</taxon>
        <taxon>Lachnospiraceae</taxon>
        <taxon>Blautia</taxon>
    </lineage>
</organism>
<reference evidence="2" key="3">
    <citation type="submission" date="2020-02" db="EMBL/GenBank/DDBJ databases">
        <authorList>
            <person name="Littmann E."/>
            <person name="Sorbara M."/>
        </authorList>
    </citation>
    <scope>NUCLEOTIDE SEQUENCE</scope>
    <source>
        <strain evidence="2">MSK.20.11</strain>
    </source>
</reference>
<dbReference type="EMBL" id="WWVF01000024">
    <property type="protein sequence ID" value="MZS89893.1"/>
    <property type="molecule type" value="Genomic_DNA"/>
</dbReference>
<sequence>MNKSIQFVKFTTTLNAYDCLDELAEEHYKWTEQKLKNYAYKRLKCRFHYLEQYPGLQFTLSEPDEYGQCKLQITYPTNIDRELLKYCKNIAIPIQKITSYADGNKEKFNLYVKAMHEWEKKKKNNKKLRKEDFLKDLNISRSTFFRYQKIYEELTEAQKENIIQQVGD</sequence>
<keyword evidence="4" id="KW-1185">Reference proteome</keyword>
<dbReference type="EMBL" id="JAAIPF010000036">
    <property type="protein sequence ID" value="NSF74870.1"/>
    <property type="molecule type" value="Genomic_DNA"/>
</dbReference>
<gene>
    <name evidence="2" type="ORF">G4952_13890</name>
    <name evidence="1" type="ORF">GT712_12635</name>
</gene>
<accession>A0A6L8XXF5</accession>
<dbReference type="AlphaFoldDB" id="A0A6L8XXF5"/>
<protein>
    <submittedName>
        <fullName evidence="1">Uncharacterized protein</fullName>
    </submittedName>
</protein>
<reference evidence="1 3" key="1">
    <citation type="journal article" date="2019" name="Nat. Med.">
        <title>A library of human gut bacterial isolates paired with longitudinal multiomics data enables mechanistic microbiome research.</title>
        <authorList>
            <person name="Poyet M."/>
            <person name="Groussin M."/>
            <person name="Gibbons S.M."/>
            <person name="Avila-Pacheco J."/>
            <person name="Jiang X."/>
            <person name="Kearney S.M."/>
            <person name="Perrotta A.R."/>
            <person name="Berdy B."/>
            <person name="Zhao S."/>
            <person name="Lieberman T.D."/>
            <person name="Swanson P.K."/>
            <person name="Smith M."/>
            <person name="Roesemann S."/>
            <person name="Alexander J.E."/>
            <person name="Rich S.A."/>
            <person name="Livny J."/>
            <person name="Vlamakis H."/>
            <person name="Clish C."/>
            <person name="Bullock K."/>
            <person name="Deik A."/>
            <person name="Scott J."/>
            <person name="Pierce K.A."/>
            <person name="Xavier R.J."/>
            <person name="Alm E.J."/>
        </authorList>
    </citation>
    <scope>NUCLEOTIDE SEQUENCE [LARGE SCALE GENOMIC DNA]</scope>
    <source>
        <strain evidence="1 3">BIOML-A12</strain>
    </source>
</reference>
<evidence type="ECO:0000313" key="1">
    <source>
        <dbReference type="EMBL" id="MZS89893.1"/>
    </source>
</evidence>
<name>A0A6L8XXF5_9FIRM</name>
<comment type="caution">
    <text evidence="1">The sequence shown here is derived from an EMBL/GenBank/DDBJ whole genome shotgun (WGS) entry which is preliminary data.</text>
</comment>
<dbReference type="Proteomes" id="UP000477156">
    <property type="component" value="Unassembled WGS sequence"/>
</dbReference>
<evidence type="ECO:0000313" key="3">
    <source>
        <dbReference type="Proteomes" id="UP000477156"/>
    </source>
</evidence>
<proteinExistence type="predicted"/>
<evidence type="ECO:0000313" key="2">
    <source>
        <dbReference type="EMBL" id="NSF74870.1"/>
    </source>
</evidence>
<evidence type="ECO:0000313" key="4">
    <source>
        <dbReference type="Proteomes" id="UP000822152"/>
    </source>
</evidence>
<reference evidence="2 4" key="2">
    <citation type="journal article" date="2020" name="Cell Host Microbe">
        <title>Functional and Genomic Variation between Human-Derived Isolates of Lachnospiraceae Reveals Inter- and Intra-Species Diversity.</title>
        <authorList>
            <person name="Sorbara M.T."/>
            <person name="Littmann E.R."/>
            <person name="Fontana E."/>
            <person name="Moody T.U."/>
            <person name="Kohout C.E."/>
            <person name="Gjonbalaj M."/>
            <person name="Eaton V."/>
            <person name="Seok R."/>
            <person name="Leiner I.M."/>
            <person name="Pamer E.G."/>
        </authorList>
    </citation>
    <scope>NUCLEOTIDE SEQUENCE [LARGE SCALE GENOMIC DNA]</scope>
    <source>
        <strain evidence="2 4">MSK.20.11</strain>
    </source>
</reference>